<dbReference type="AlphaFoldDB" id="A0A1H6D4U3"/>
<dbReference type="RefSeq" id="WP_103888326.1">
    <property type="nucleotide sequence ID" value="NZ_FNVU01000012.1"/>
</dbReference>
<feature type="transmembrane region" description="Helical" evidence="1">
    <location>
        <begin position="46"/>
        <end position="65"/>
    </location>
</feature>
<evidence type="ECO:0000313" key="3">
    <source>
        <dbReference type="Proteomes" id="UP000236754"/>
    </source>
</evidence>
<name>A0A1H6D4U3_9ACTN</name>
<keyword evidence="3" id="KW-1185">Reference proteome</keyword>
<feature type="transmembrane region" description="Helical" evidence="1">
    <location>
        <begin position="71"/>
        <end position="95"/>
    </location>
</feature>
<proteinExistence type="predicted"/>
<keyword evidence="1" id="KW-1133">Transmembrane helix</keyword>
<keyword evidence="1" id="KW-0472">Membrane</keyword>
<reference evidence="2 3" key="1">
    <citation type="submission" date="2016-10" db="EMBL/GenBank/DDBJ databases">
        <authorList>
            <person name="de Groot N.N."/>
        </authorList>
    </citation>
    <scope>NUCLEOTIDE SEQUENCE [LARGE SCALE GENOMIC DNA]</scope>
    <source>
        <strain evidence="2 3">CGMCC 4.2023</strain>
    </source>
</reference>
<accession>A0A1H6D4U3</accession>
<organism evidence="2 3">
    <name type="scientific">Actinacidiphila yanglinensis</name>
    <dbReference type="NCBI Taxonomy" id="310779"/>
    <lineage>
        <taxon>Bacteria</taxon>
        <taxon>Bacillati</taxon>
        <taxon>Actinomycetota</taxon>
        <taxon>Actinomycetes</taxon>
        <taxon>Kitasatosporales</taxon>
        <taxon>Streptomycetaceae</taxon>
        <taxon>Actinacidiphila</taxon>
    </lineage>
</organism>
<evidence type="ECO:0000256" key="1">
    <source>
        <dbReference type="SAM" id="Phobius"/>
    </source>
</evidence>
<keyword evidence="1" id="KW-0812">Transmembrane</keyword>
<dbReference type="Proteomes" id="UP000236754">
    <property type="component" value="Unassembled WGS sequence"/>
</dbReference>
<gene>
    <name evidence="2" type="ORF">SAMN05216223_11222</name>
</gene>
<protein>
    <submittedName>
        <fullName evidence="2">Uncharacterized protein</fullName>
    </submittedName>
</protein>
<evidence type="ECO:0000313" key="2">
    <source>
        <dbReference type="EMBL" id="SEG80389.1"/>
    </source>
</evidence>
<feature type="transmembrane region" description="Helical" evidence="1">
    <location>
        <begin position="6"/>
        <end position="26"/>
    </location>
</feature>
<dbReference type="EMBL" id="FNVU01000012">
    <property type="protein sequence ID" value="SEG80389.1"/>
    <property type="molecule type" value="Genomic_DNA"/>
</dbReference>
<sequence>MWILWGLFGVALLCDLAVRVFFVHLVRLSRRGVSGTEIIAEALAPVLRAVLALRLAGIAAAFLLAAGSGGAGSVVVLGVGCLWSAVTVAEIVPLVRGGWRSRHPRG</sequence>